<dbReference type="AlphaFoldDB" id="T1ADT6"/>
<comment type="caution">
    <text evidence="1">The sequence shown here is derived from an EMBL/GenBank/DDBJ whole genome shotgun (WGS) entry which is preliminary data.</text>
</comment>
<gene>
    <name evidence="1" type="ORF">B1A_17004</name>
</gene>
<dbReference type="EMBL" id="AUZX01012502">
    <property type="protein sequence ID" value="EQD39124.1"/>
    <property type="molecule type" value="Genomic_DNA"/>
</dbReference>
<protein>
    <submittedName>
        <fullName evidence="1">Integrase/recombinase</fullName>
    </submittedName>
</protein>
<accession>T1ADT6</accession>
<evidence type="ECO:0000313" key="1">
    <source>
        <dbReference type="EMBL" id="EQD39124.1"/>
    </source>
</evidence>
<sequence length="63" mass="6987">SFAVRSLESCPDGRDHITKHMLALSTYLGHGNVAHTYWYLEATPDLMKSIAEQCETFVTGAQS</sequence>
<reference evidence="1" key="1">
    <citation type="submission" date="2013-08" db="EMBL/GenBank/DDBJ databases">
        <authorList>
            <person name="Mendez C."/>
            <person name="Richter M."/>
            <person name="Ferrer M."/>
            <person name="Sanchez J."/>
        </authorList>
    </citation>
    <scope>NUCLEOTIDE SEQUENCE</scope>
</reference>
<reference evidence="1" key="2">
    <citation type="journal article" date="2014" name="ISME J.">
        <title>Microbial stratification in low pH oxic and suboxic macroscopic growths along an acid mine drainage.</title>
        <authorList>
            <person name="Mendez-Garcia C."/>
            <person name="Mesa V."/>
            <person name="Sprenger R.R."/>
            <person name="Richter M."/>
            <person name="Diez M.S."/>
            <person name="Solano J."/>
            <person name="Bargiela R."/>
            <person name="Golyshina O.V."/>
            <person name="Manteca A."/>
            <person name="Ramos J.L."/>
            <person name="Gallego J.R."/>
            <person name="Llorente I."/>
            <person name="Martins Dos Santos V.A."/>
            <person name="Jensen O.N."/>
            <person name="Pelaez A.I."/>
            <person name="Sanchez J."/>
            <person name="Ferrer M."/>
        </authorList>
    </citation>
    <scope>NUCLEOTIDE SEQUENCE</scope>
</reference>
<proteinExistence type="predicted"/>
<feature type="non-terminal residue" evidence="1">
    <location>
        <position position="1"/>
    </location>
</feature>
<name>T1ADT6_9ZZZZ</name>
<organism evidence="1">
    <name type="scientific">mine drainage metagenome</name>
    <dbReference type="NCBI Taxonomy" id="410659"/>
    <lineage>
        <taxon>unclassified sequences</taxon>
        <taxon>metagenomes</taxon>
        <taxon>ecological metagenomes</taxon>
    </lineage>
</organism>